<dbReference type="Proteomes" id="UP001470230">
    <property type="component" value="Unassembled WGS sequence"/>
</dbReference>
<gene>
    <name evidence="1" type="ORF">M9Y10_021701</name>
</gene>
<evidence type="ECO:0000313" key="1">
    <source>
        <dbReference type="EMBL" id="KAK8893284.1"/>
    </source>
</evidence>
<dbReference type="EMBL" id="JAPFFF010000003">
    <property type="protein sequence ID" value="KAK8893284.1"/>
    <property type="molecule type" value="Genomic_DNA"/>
</dbReference>
<evidence type="ECO:0000313" key="2">
    <source>
        <dbReference type="Proteomes" id="UP001470230"/>
    </source>
</evidence>
<accession>A0ABR2KQF1</accession>
<proteinExistence type="predicted"/>
<keyword evidence="2" id="KW-1185">Reference proteome</keyword>
<protein>
    <recommendedName>
        <fullName evidence="3">Initiator binding domain-containing protein</fullName>
    </recommendedName>
</protein>
<name>A0ABR2KQF1_9EUKA</name>
<dbReference type="Gene3D" id="1.10.10.10">
    <property type="entry name" value="Winged helix-like DNA-binding domain superfamily/Winged helix DNA-binding domain"/>
    <property type="match status" value="1"/>
</dbReference>
<evidence type="ECO:0008006" key="3">
    <source>
        <dbReference type="Google" id="ProtNLM"/>
    </source>
</evidence>
<sequence length="337" mass="38731">MNGNPVAPSELQNLIAQINKASSFIEKIYIALCWSGNNIQRISITGVSWKNESSFFINFEQLAPLFNVKPDTIRSSLRNNFFIKQYNPESNGPRFVWSKPGFSVHGFESKDQNANSSEPTIKKTFDAEASTVNNTLLGIKSKNAVTQIKLPLKTGNNEFDNITNLIFTNSDCLKRSEIIEIFYQKLCPNYIEKSAVKNVFCDYFNIKNFRNNKDVDLNNGMNDDLYIDRDEFWLFYQHFGPLNSILAKYNLYKNFSIQNNQDGNGKSQIVLGEKNKFLVKNKFLIFNDYTINAGKLFLKSENGYFCDSWEKVEQIDSDNWNSSPFPPTNFNVYPISP</sequence>
<comment type="caution">
    <text evidence="1">The sequence shown here is derived from an EMBL/GenBank/DDBJ whole genome shotgun (WGS) entry which is preliminary data.</text>
</comment>
<organism evidence="1 2">
    <name type="scientific">Tritrichomonas musculus</name>
    <dbReference type="NCBI Taxonomy" id="1915356"/>
    <lineage>
        <taxon>Eukaryota</taxon>
        <taxon>Metamonada</taxon>
        <taxon>Parabasalia</taxon>
        <taxon>Tritrichomonadida</taxon>
        <taxon>Tritrichomonadidae</taxon>
        <taxon>Tritrichomonas</taxon>
    </lineage>
</organism>
<dbReference type="InterPro" id="IPR036388">
    <property type="entry name" value="WH-like_DNA-bd_sf"/>
</dbReference>
<reference evidence="1 2" key="1">
    <citation type="submission" date="2024-04" db="EMBL/GenBank/DDBJ databases">
        <title>Tritrichomonas musculus Genome.</title>
        <authorList>
            <person name="Alves-Ferreira E."/>
            <person name="Grigg M."/>
            <person name="Lorenzi H."/>
            <person name="Galac M."/>
        </authorList>
    </citation>
    <scope>NUCLEOTIDE SEQUENCE [LARGE SCALE GENOMIC DNA]</scope>
    <source>
        <strain evidence="1 2">EAF2021</strain>
    </source>
</reference>